<feature type="transmembrane region" description="Helical" evidence="7">
    <location>
        <begin position="498"/>
        <end position="519"/>
    </location>
</feature>
<feature type="transmembrane region" description="Helical" evidence="7">
    <location>
        <begin position="106"/>
        <end position="124"/>
    </location>
</feature>
<keyword evidence="10" id="KW-1185">Reference proteome</keyword>
<reference evidence="9 10" key="1">
    <citation type="journal article" date="2020" name="ISME J.">
        <title>Uncovering the hidden diversity of litter-decomposition mechanisms in mushroom-forming fungi.</title>
        <authorList>
            <person name="Floudas D."/>
            <person name="Bentzer J."/>
            <person name="Ahren D."/>
            <person name="Johansson T."/>
            <person name="Persson P."/>
            <person name="Tunlid A."/>
        </authorList>
    </citation>
    <scope>NUCLEOTIDE SEQUENCE [LARGE SCALE GENOMIC DNA]</scope>
    <source>
        <strain evidence="9 10">CBS 291.85</strain>
    </source>
</reference>
<proteinExistence type="predicted"/>
<dbReference type="GO" id="GO:0022857">
    <property type="term" value="F:transmembrane transporter activity"/>
    <property type="evidence" value="ECO:0007669"/>
    <property type="project" value="InterPro"/>
</dbReference>
<dbReference type="PANTHER" id="PTHR23502">
    <property type="entry name" value="MAJOR FACILITATOR SUPERFAMILY"/>
    <property type="match status" value="1"/>
</dbReference>
<dbReference type="Gene3D" id="1.20.1720.10">
    <property type="entry name" value="Multidrug resistance protein D"/>
    <property type="match status" value="1"/>
</dbReference>
<feature type="transmembrane region" description="Helical" evidence="7">
    <location>
        <begin position="64"/>
        <end position="85"/>
    </location>
</feature>
<feature type="region of interest" description="Disordered" evidence="6">
    <location>
        <begin position="1"/>
        <end position="49"/>
    </location>
</feature>
<dbReference type="Proteomes" id="UP000559256">
    <property type="component" value="Unassembled WGS sequence"/>
</dbReference>
<feature type="transmembrane region" description="Helical" evidence="7">
    <location>
        <begin position="437"/>
        <end position="462"/>
    </location>
</feature>
<protein>
    <recommendedName>
        <fullName evidence="8">Major facilitator superfamily (MFS) profile domain-containing protein</fullName>
    </recommendedName>
</protein>
<accession>A0A8H5CLT5</accession>
<feature type="transmembrane region" description="Helical" evidence="7">
    <location>
        <begin position="409"/>
        <end position="425"/>
    </location>
</feature>
<keyword evidence="4 7" id="KW-1133">Transmembrane helix</keyword>
<sequence>MSQTLPTMLEDSHNGHGQARSPTKSSGHHDSESQSIPMTTKPTTTTTTKTTKAPYSVYSKNEKWFIVLVIAVSGLFSPLTANVYFPAIPAMAKAFNKSTELINLTITMYMVFQGIAPMFFGALADYVGRRLIYASCLAILSLSCVGLALCPTDAYWLLMVLRCVQATGSTSTIALGAGVIGDIAEPFERGGFIGTYGVGPLVGPAIGPVIGGALVGSLGWRLIDILVPCNSRRNSMHNDIVNPPRNSPSHRGNGSILPPPLLCPIIPIVAGYKKTSASGPTEEDLETKSTKKKFRNPFTLLLSPDISLLLFFNGTVSSVYYAVTVSISSIFVKIYPFLSEIEIGLCFLCIGGGMTIGSIVSGKILDREYHSVSKTYRLSKMGDDSGELDVKAARDDPDFPIEYARLRATAYYMVLFIGAVMGYGWCIQEVTHISVPLILQFFIGLSAILFLNAVQTVIVDLVPTQSSSAAACNNLFRGVLGAVLTSVIDLILNALTAGWTYVLLGGICALLTPLVWVVIKIGPTYRKKRREKEMWEAEKGMRN</sequence>
<dbReference type="PANTHER" id="PTHR23502:SF51">
    <property type="entry name" value="QUINIDINE RESISTANCE PROTEIN 1-RELATED"/>
    <property type="match status" value="1"/>
</dbReference>
<dbReference type="InterPro" id="IPR020846">
    <property type="entry name" value="MFS_dom"/>
</dbReference>
<dbReference type="OrthoDB" id="440553at2759"/>
<dbReference type="AlphaFoldDB" id="A0A8H5CLT5"/>
<dbReference type="PROSITE" id="PS50850">
    <property type="entry name" value="MFS"/>
    <property type="match status" value="1"/>
</dbReference>
<organism evidence="9 10">
    <name type="scientific">Tetrapyrgos nigripes</name>
    <dbReference type="NCBI Taxonomy" id="182062"/>
    <lineage>
        <taxon>Eukaryota</taxon>
        <taxon>Fungi</taxon>
        <taxon>Dikarya</taxon>
        <taxon>Basidiomycota</taxon>
        <taxon>Agaricomycotina</taxon>
        <taxon>Agaricomycetes</taxon>
        <taxon>Agaricomycetidae</taxon>
        <taxon>Agaricales</taxon>
        <taxon>Marasmiineae</taxon>
        <taxon>Marasmiaceae</taxon>
        <taxon>Tetrapyrgos</taxon>
    </lineage>
</organism>
<dbReference type="Gene3D" id="1.20.1250.20">
    <property type="entry name" value="MFS general substrate transporter like domains"/>
    <property type="match status" value="1"/>
</dbReference>
<feature type="transmembrane region" description="Helical" evidence="7">
    <location>
        <begin position="201"/>
        <end position="223"/>
    </location>
</feature>
<evidence type="ECO:0000256" key="5">
    <source>
        <dbReference type="ARBA" id="ARBA00023136"/>
    </source>
</evidence>
<feature type="transmembrane region" description="Helical" evidence="7">
    <location>
        <begin position="341"/>
        <end position="360"/>
    </location>
</feature>
<feature type="transmembrane region" description="Helical" evidence="7">
    <location>
        <begin position="130"/>
        <end position="149"/>
    </location>
</feature>
<keyword evidence="5 7" id="KW-0472">Membrane</keyword>
<dbReference type="GO" id="GO:0005886">
    <property type="term" value="C:plasma membrane"/>
    <property type="evidence" value="ECO:0007669"/>
    <property type="project" value="TreeGrafter"/>
</dbReference>
<name>A0A8H5CLT5_9AGAR</name>
<keyword evidence="2" id="KW-0813">Transport</keyword>
<dbReference type="InterPro" id="IPR036259">
    <property type="entry name" value="MFS_trans_sf"/>
</dbReference>
<evidence type="ECO:0000256" key="1">
    <source>
        <dbReference type="ARBA" id="ARBA00004141"/>
    </source>
</evidence>
<feature type="transmembrane region" description="Helical" evidence="7">
    <location>
        <begin position="474"/>
        <end position="492"/>
    </location>
</feature>
<evidence type="ECO:0000313" key="10">
    <source>
        <dbReference type="Proteomes" id="UP000559256"/>
    </source>
</evidence>
<dbReference type="InterPro" id="IPR011701">
    <property type="entry name" value="MFS"/>
</dbReference>
<evidence type="ECO:0000256" key="2">
    <source>
        <dbReference type="ARBA" id="ARBA00022448"/>
    </source>
</evidence>
<feature type="transmembrane region" description="Helical" evidence="7">
    <location>
        <begin position="298"/>
        <end position="321"/>
    </location>
</feature>
<feature type="domain" description="Major facilitator superfamily (MFS) profile" evidence="8">
    <location>
        <begin position="66"/>
        <end position="523"/>
    </location>
</feature>
<evidence type="ECO:0000313" key="9">
    <source>
        <dbReference type="EMBL" id="KAF5343027.1"/>
    </source>
</evidence>
<dbReference type="Pfam" id="PF07690">
    <property type="entry name" value="MFS_1"/>
    <property type="match status" value="1"/>
</dbReference>
<evidence type="ECO:0000256" key="4">
    <source>
        <dbReference type="ARBA" id="ARBA00022989"/>
    </source>
</evidence>
<evidence type="ECO:0000259" key="8">
    <source>
        <dbReference type="PROSITE" id="PS50850"/>
    </source>
</evidence>
<gene>
    <name evidence="9" type="ORF">D9758_011113</name>
</gene>
<comment type="caution">
    <text evidence="9">The sequence shown here is derived from an EMBL/GenBank/DDBJ whole genome shotgun (WGS) entry which is preliminary data.</text>
</comment>
<evidence type="ECO:0000256" key="7">
    <source>
        <dbReference type="SAM" id="Phobius"/>
    </source>
</evidence>
<evidence type="ECO:0000256" key="3">
    <source>
        <dbReference type="ARBA" id="ARBA00022692"/>
    </source>
</evidence>
<comment type="subcellular location">
    <subcellularLocation>
        <location evidence="1">Membrane</location>
        <topology evidence="1">Multi-pass membrane protein</topology>
    </subcellularLocation>
</comment>
<evidence type="ECO:0000256" key="6">
    <source>
        <dbReference type="SAM" id="MobiDB-lite"/>
    </source>
</evidence>
<dbReference type="EMBL" id="JAACJM010000150">
    <property type="protein sequence ID" value="KAF5343027.1"/>
    <property type="molecule type" value="Genomic_DNA"/>
</dbReference>
<keyword evidence="3 7" id="KW-0812">Transmembrane</keyword>
<dbReference type="SUPFAM" id="SSF103473">
    <property type="entry name" value="MFS general substrate transporter"/>
    <property type="match status" value="1"/>
</dbReference>
<feature type="compositionally biased region" description="Low complexity" evidence="6">
    <location>
        <begin position="39"/>
        <end position="49"/>
    </location>
</feature>